<evidence type="ECO:0000313" key="1">
    <source>
        <dbReference type="EMBL" id="TYG68248.1"/>
    </source>
</evidence>
<organism evidence="1 2">
    <name type="scientific">Gossypium darwinii</name>
    <name type="common">Darwin's cotton</name>
    <name type="synonym">Gossypium barbadense var. darwinii</name>
    <dbReference type="NCBI Taxonomy" id="34276"/>
    <lineage>
        <taxon>Eukaryota</taxon>
        <taxon>Viridiplantae</taxon>
        <taxon>Streptophyta</taxon>
        <taxon>Embryophyta</taxon>
        <taxon>Tracheophyta</taxon>
        <taxon>Spermatophyta</taxon>
        <taxon>Magnoliopsida</taxon>
        <taxon>eudicotyledons</taxon>
        <taxon>Gunneridae</taxon>
        <taxon>Pentapetalae</taxon>
        <taxon>rosids</taxon>
        <taxon>malvids</taxon>
        <taxon>Malvales</taxon>
        <taxon>Malvaceae</taxon>
        <taxon>Malvoideae</taxon>
        <taxon>Gossypium</taxon>
    </lineage>
</organism>
<proteinExistence type="predicted"/>
<dbReference type="AlphaFoldDB" id="A0A5D2CHN6"/>
<dbReference type="Proteomes" id="UP000323506">
    <property type="component" value="Chromosome D05"/>
</dbReference>
<gene>
    <name evidence="1" type="ORF">ES288_D05G139100v1</name>
</gene>
<keyword evidence="2" id="KW-1185">Reference proteome</keyword>
<reference evidence="1 2" key="1">
    <citation type="submission" date="2019-06" db="EMBL/GenBank/DDBJ databases">
        <title>WGS assembly of Gossypium darwinii.</title>
        <authorList>
            <person name="Chen Z.J."/>
            <person name="Sreedasyam A."/>
            <person name="Ando A."/>
            <person name="Song Q."/>
            <person name="De L."/>
            <person name="Hulse-Kemp A."/>
            <person name="Ding M."/>
            <person name="Ye W."/>
            <person name="Kirkbride R."/>
            <person name="Jenkins J."/>
            <person name="Plott C."/>
            <person name="Lovell J."/>
            <person name="Lin Y.-M."/>
            <person name="Vaughn R."/>
            <person name="Liu B."/>
            <person name="Li W."/>
            <person name="Simpson S."/>
            <person name="Scheffler B."/>
            <person name="Saski C."/>
            <person name="Grover C."/>
            <person name="Hu G."/>
            <person name="Conover J."/>
            <person name="Carlson J."/>
            <person name="Shu S."/>
            <person name="Boston L."/>
            <person name="Williams M."/>
            <person name="Peterson D."/>
            <person name="Mcgee K."/>
            <person name="Jones D."/>
            <person name="Wendel J."/>
            <person name="Stelly D."/>
            <person name="Grimwood J."/>
            <person name="Schmutz J."/>
        </authorList>
    </citation>
    <scope>NUCLEOTIDE SEQUENCE [LARGE SCALE GENOMIC DNA]</scope>
    <source>
        <strain evidence="1">1808015.09</strain>
    </source>
</reference>
<name>A0A5D2CHN6_GOSDA</name>
<dbReference type="EMBL" id="CM017705">
    <property type="protein sequence ID" value="TYG68248.1"/>
    <property type="molecule type" value="Genomic_DNA"/>
</dbReference>
<sequence length="125" mass="14141">MNFMNLQQHLFDTQHQPDELSTASATFSKQPTATNALKLLLEIQGTFSNLKAKPHAKLDPLTPKQPVLLHLQPHGLRYTINPVTTHPPLPTFQRQDVRHIVDRPGHKVGIPFHQQSTKAHHACKE</sequence>
<protein>
    <submittedName>
        <fullName evidence="1">Uncharacterized protein</fullName>
    </submittedName>
</protein>
<evidence type="ECO:0000313" key="2">
    <source>
        <dbReference type="Proteomes" id="UP000323506"/>
    </source>
</evidence>
<accession>A0A5D2CHN6</accession>